<dbReference type="AlphaFoldDB" id="A0A0J1CPG6"/>
<dbReference type="EMBL" id="AEJF01000185">
    <property type="protein sequence ID" value="KLU22231.1"/>
    <property type="molecule type" value="Genomic_DNA"/>
</dbReference>
<dbReference type="Proteomes" id="UP000035963">
    <property type="component" value="Unassembled WGS sequence"/>
</dbReference>
<name>A0A0J1CPG6_9BURK</name>
<evidence type="ECO:0000313" key="1">
    <source>
        <dbReference type="EMBL" id="KLU22231.1"/>
    </source>
</evidence>
<dbReference type="RefSeq" id="WP_047896129.1">
    <property type="nucleotide sequence ID" value="NZ_AEJF01000185.1"/>
</dbReference>
<proteinExistence type="predicted"/>
<comment type="caution">
    <text evidence="1">The sequence shown here is derived from an EMBL/GenBank/DDBJ whole genome shotgun (WGS) entry which is preliminary data.</text>
</comment>
<accession>A0A0J1CPG6</accession>
<protein>
    <submittedName>
        <fullName evidence="1">Uncharacterized protein</fullName>
    </submittedName>
</protein>
<reference evidence="1 2" key="1">
    <citation type="journal article" date="2015" name="Genome Announc.">
        <title>Draft Genome Sequence of Burkholderia sp. Strain PML1(12), an Ectomycorrhizosphere-Inhabiting Bacterium with Effective Mineral-Weathering Ability.</title>
        <authorList>
            <person name="Uroz S."/>
            <person name="Oger P."/>
        </authorList>
    </citation>
    <scope>NUCLEOTIDE SEQUENCE [LARGE SCALE GENOMIC DNA]</scope>
    <source>
        <strain evidence="2">PML1(12)</strain>
    </source>
</reference>
<keyword evidence="2" id="KW-1185">Reference proteome</keyword>
<organism evidence="1 2">
    <name type="scientific">Caballeronia mineralivorans PML1(12)</name>
    <dbReference type="NCBI Taxonomy" id="908627"/>
    <lineage>
        <taxon>Bacteria</taxon>
        <taxon>Pseudomonadati</taxon>
        <taxon>Pseudomonadota</taxon>
        <taxon>Betaproteobacteria</taxon>
        <taxon>Burkholderiales</taxon>
        <taxon>Burkholderiaceae</taxon>
        <taxon>Caballeronia</taxon>
    </lineage>
</organism>
<evidence type="ECO:0000313" key="2">
    <source>
        <dbReference type="Proteomes" id="UP000035963"/>
    </source>
</evidence>
<sequence>MAITVNASKPSQLLAAIKKAIDDKEIETWSYDGDGDFTHTPDQWKNKAWLRPVVVSSSLRFGLLGQKDIDMTKVVYGVYHGRFNEMLLTHFDEDFSSTVASAQKDASVDQFN</sequence>
<dbReference type="PATRIC" id="fig|908627.4.peg.7034"/>
<dbReference type="OrthoDB" id="9132821at2"/>
<gene>
    <name evidence="1" type="ORF">EOS_31530</name>
</gene>